<reference evidence="2 3" key="1">
    <citation type="submission" date="2017-08" db="EMBL/GenBank/DDBJ databases">
        <title>Infants hospitalized years apart are colonized by the same room-sourced microbial strains.</title>
        <authorList>
            <person name="Brooks B."/>
            <person name="Olm M.R."/>
            <person name="Firek B.A."/>
            <person name="Baker R."/>
            <person name="Thomas B.C."/>
            <person name="Morowitz M.J."/>
            <person name="Banfield J.F."/>
        </authorList>
    </citation>
    <scope>NUCLEOTIDE SEQUENCE [LARGE SCALE GENOMIC DNA]</scope>
    <source>
        <strain evidence="2">S2_003_000_R2_14</strain>
    </source>
</reference>
<keyword evidence="1" id="KW-0472">Membrane</keyword>
<accession>A0A2W5TKG6</accession>
<dbReference type="AlphaFoldDB" id="A0A2W5TKG6"/>
<evidence type="ECO:0000313" key="3">
    <source>
        <dbReference type="Proteomes" id="UP000249061"/>
    </source>
</evidence>
<keyword evidence="1" id="KW-0812">Transmembrane</keyword>
<name>A0A2W5TKG6_9BACT</name>
<organism evidence="2 3">
    <name type="scientific">Archangium gephyra</name>
    <dbReference type="NCBI Taxonomy" id="48"/>
    <lineage>
        <taxon>Bacteria</taxon>
        <taxon>Pseudomonadati</taxon>
        <taxon>Myxococcota</taxon>
        <taxon>Myxococcia</taxon>
        <taxon>Myxococcales</taxon>
        <taxon>Cystobacterineae</taxon>
        <taxon>Archangiaceae</taxon>
        <taxon>Archangium</taxon>
    </lineage>
</organism>
<feature type="transmembrane region" description="Helical" evidence="1">
    <location>
        <begin position="69"/>
        <end position="87"/>
    </location>
</feature>
<sequence>MAAMATCFVTLLVHGVSRDALLLRLHRSGVDVNFMHAGLHVHEPYASADAQTQAQLARHYGFVSTSLKAVVFSSVVAAPALAAAIILK</sequence>
<protein>
    <submittedName>
        <fullName evidence="2">Uncharacterized protein</fullName>
    </submittedName>
</protein>
<proteinExistence type="predicted"/>
<evidence type="ECO:0000256" key="1">
    <source>
        <dbReference type="SAM" id="Phobius"/>
    </source>
</evidence>
<dbReference type="Proteomes" id="UP000249061">
    <property type="component" value="Unassembled WGS sequence"/>
</dbReference>
<evidence type="ECO:0000313" key="2">
    <source>
        <dbReference type="EMBL" id="PZR13246.1"/>
    </source>
</evidence>
<keyword evidence="1" id="KW-1133">Transmembrane helix</keyword>
<dbReference type="EMBL" id="QFQP01000010">
    <property type="protein sequence ID" value="PZR13246.1"/>
    <property type="molecule type" value="Genomic_DNA"/>
</dbReference>
<comment type="caution">
    <text evidence="2">The sequence shown here is derived from an EMBL/GenBank/DDBJ whole genome shotgun (WGS) entry which is preliminary data.</text>
</comment>
<gene>
    <name evidence="2" type="ORF">DI536_13245</name>
</gene>